<feature type="region of interest" description="Disordered" evidence="1">
    <location>
        <begin position="248"/>
        <end position="277"/>
    </location>
</feature>
<feature type="domain" description="REH2 DRSM" evidence="2">
    <location>
        <begin position="950"/>
        <end position="1057"/>
    </location>
</feature>
<reference evidence="4" key="1">
    <citation type="journal article" date="2010" name="PLoS Negl. Trop. Dis.">
        <title>The genome sequence of Trypanosoma brucei gambiense, causative agent of chronic human african trypanosomiasis.</title>
        <authorList>
            <person name="Jackson A.P."/>
            <person name="Sanders M."/>
            <person name="Berry A."/>
            <person name="McQuillan J."/>
            <person name="Aslett M.A."/>
            <person name="Quail M.A."/>
            <person name="Chukualim B."/>
            <person name="Capewell P."/>
            <person name="MacLeod A."/>
            <person name="Melville S.E."/>
            <person name="Gibson W."/>
            <person name="Barry J.D."/>
            <person name="Berriman M."/>
            <person name="Hertz-Fowler C."/>
        </authorList>
    </citation>
    <scope>NUCLEOTIDE SEQUENCE [LARGE SCALE GENOMIC DNA]</scope>
    <source>
        <strain evidence="4">MHOM/CI/86/DAL972</strain>
    </source>
</reference>
<dbReference type="GeneID" id="23859263"/>
<accession>C9ZLB2</accession>
<dbReference type="KEGG" id="tbg:TbgDal_III4630"/>
<feature type="region of interest" description="Disordered" evidence="1">
    <location>
        <begin position="617"/>
        <end position="641"/>
    </location>
</feature>
<feature type="domain" description="REH2 DRSM" evidence="2">
    <location>
        <begin position="140"/>
        <end position="277"/>
    </location>
</feature>
<feature type="domain" description="REH2 DRSM" evidence="2">
    <location>
        <begin position="514"/>
        <end position="621"/>
    </location>
</feature>
<evidence type="ECO:0000256" key="1">
    <source>
        <dbReference type="SAM" id="MobiDB-lite"/>
    </source>
</evidence>
<dbReference type="VEuPathDB" id="TriTrypDB:Tbg972.3.4630"/>
<sequence>MSWITLPLVCVCRTYFAEHVRNLLFPPPPPYFFFFFVHRRKMIRPWVSRVSDRLLCPVWRRARLTTVGTRIFGTTPHLAGGNTNVKVQSPPHMDDGSPELLEVELLSPEGIDVMDGEEEDIENLPEAGEQGAPKDGAAETITVLDTFARAKVANFIKRVQSAADAPGPQGALSSRQLTVEVREVQTSESDGDTLFHARLFVPLPGAYGGRWAEGLAPSSKEAELVAAMHAERIIDALGIPMFQLTSKQQRHAEAARSSGRWAPMPGDDPLPPSTPSPPRLQLVREGAMREAERRLQIDKLEFSTVTAGTFTPMKLTLASPLLLDHGSVYRVKQFFVSYNCLLRRYCRITALHKHDNRVGSGSGDAAPPSCSGLATADDKDNGKLFVAQIRLPIDGRFGERIACGKAPTKKEAYALACMHAELIIDALGLALYPSCRGKQEAHAAECRKVNRWCCGPDDCEYHYDRPSPPPLQLAKEADEVASGDVAASLESLLMSHAKAIENYTHVTELDALVLSARRKFMDYITQHGTCHGSAASPFFVEALGIKDHHVYRATVTVPVTPVRGSEEENKDQKAMAGDADELLPSFVAIGIGTSELEAETAASMHALHVLEFLNRPLGSEPQNHSDEGKAPQNLTRSTKLPPPYRYVVSHVGRIMVPGLSPARCLTKGSGGTGKQANFMGTEESRLQRARAELPKSDWSLKPDADGYIIVNPNTNVEEGRNYVHTLPSVRQSDRFAIVRLRDYLERHGKRLESVLKTTVSSDADEGLKRWICKAVLPVPETFECVVAHGEAYREDEAMVMCAVHAELVLDEIGVAMYDLPALQKKHSGAAALLGRWAPLGPGQRRQIVCIPPPVRKEHEKSCLWARISKEATTKMRESVPKEEMPAMELPPPSQRLPDVTSSTSSVGSTMAPSAPTSVDLKDDTLCDLSKLVSVHSSDILQTAPRLFDFYCRRMGVDVSRVTRQYNVSSPLHGFVHRAIAEIPLPTQFGRRHAVGCASTKKEAYTLCCMHAIFTLGALGVPVYSGSRQAEFAGNARRRGRPAPMPGDPLMPANTESPPGLKSLPDMHKEKPVVPTVPPRSECRKPFVWGSYLTACRAYIKRCKEHLIFDALFEQKRAPRSGVELEDTGLDIVEALPLFTNARSQLPQKCAASGLPSPPPYSFRFEVYGRVPNRRYLVEQPILGTHFVARGAGDEGYESVARAAMHYEYIVGVIKNSRLPDGVTDSKRVILRNQSKDIYDSSLRDFTPRGKLSVMALYTVLHAPFKPLRLMVKERATTGPSSQVTLITLLEMEDESGLRMTGKGEYCDNEEESRNRAITELFKQLQLKSAFQATAQMFRSHPQLRVEGASHVADEGKLIGPLHARLSEHKIPFPAKPRTEQYAQLVQSLQRGEGFFDSQELQLLLSAVQCELGLLTSPKPLTLPSAARNLFISMGLTSPEDLERRSQGDAEGVNLMTVALSLLAACVPPPLPQHDGEQVSVNGALPLQFAKLLLAGFLMDCQHLCLRVLALVLSSLTGRGSIVDGDRSSCHGGEVGGYDVLELMLSALSEDAQRFLNIIVPRLRRLVEHVEASVPAFDPLRVLLTSSPIPTAEALCQPLTDGLAPSREGRLRLAVTFASFPRAFVQKRAVAHNATSQVTVESKDLKRVLNVRVPPPLLVSCGVSQPRGGVVAKSGDGSSGAGATASSRVYSSLPCFAAFDKIPTSGDTHCMIQPVFGVFTTPFALLLASACCNDPRTLAVVDDVPGLAVVDGFVPVVTRGYESLSTLLELRAAAKSHWSGLRPLPAELQRAVDTLLSAEHNLAHIVQSGLLE</sequence>
<proteinExistence type="predicted"/>
<gene>
    <name evidence="3" type="ORF">TbgDal_III4630</name>
</gene>
<dbReference type="Pfam" id="PF26536">
    <property type="entry name" value="DSRM_REH2"/>
    <property type="match status" value="5"/>
</dbReference>
<feature type="domain" description="REH2 DRSM" evidence="2">
    <location>
        <begin position="728"/>
        <end position="846"/>
    </location>
</feature>
<feature type="compositionally biased region" description="Pro residues" evidence="1">
    <location>
        <begin position="266"/>
        <end position="277"/>
    </location>
</feature>
<dbReference type="RefSeq" id="XP_011772411.1">
    <property type="nucleotide sequence ID" value="XM_011774109.1"/>
</dbReference>
<evidence type="ECO:0000313" key="3">
    <source>
        <dbReference type="EMBL" id="CBH10121.1"/>
    </source>
</evidence>
<feature type="region of interest" description="Disordered" evidence="1">
    <location>
        <begin position="1031"/>
        <end position="1075"/>
    </location>
</feature>
<feature type="compositionally biased region" description="Low complexity" evidence="1">
    <location>
        <begin position="899"/>
        <end position="909"/>
    </location>
</feature>
<evidence type="ECO:0000259" key="2">
    <source>
        <dbReference type="Pfam" id="PF26536"/>
    </source>
</evidence>
<dbReference type="Proteomes" id="UP000002316">
    <property type="component" value="Chromosome 3"/>
</dbReference>
<name>C9ZLB2_TRYB9</name>
<feature type="region of interest" description="Disordered" evidence="1">
    <location>
        <begin position="874"/>
        <end position="915"/>
    </location>
</feature>
<organism evidence="3 4">
    <name type="scientific">Trypanosoma brucei gambiense (strain MHOM/CI/86/DAL972)</name>
    <dbReference type="NCBI Taxonomy" id="679716"/>
    <lineage>
        <taxon>Eukaryota</taxon>
        <taxon>Discoba</taxon>
        <taxon>Euglenozoa</taxon>
        <taxon>Kinetoplastea</taxon>
        <taxon>Metakinetoplastina</taxon>
        <taxon>Trypanosomatida</taxon>
        <taxon>Trypanosomatidae</taxon>
        <taxon>Trypanosoma</taxon>
    </lineage>
</organism>
<protein>
    <recommendedName>
        <fullName evidence="2">REH2 DRSM domain-containing protein</fullName>
    </recommendedName>
</protein>
<dbReference type="EMBL" id="FN554966">
    <property type="protein sequence ID" value="CBH10121.1"/>
    <property type="molecule type" value="Genomic_DNA"/>
</dbReference>
<evidence type="ECO:0000313" key="4">
    <source>
        <dbReference type="Proteomes" id="UP000002316"/>
    </source>
</evidence>
<dbReference type="PANTHER" id="PTHR42260:SF1">
    <property type="entry name" value="DRBM DOMAIN-CONTAINING PROTEIN"/>
    <property type="match status" value="1"/>
</dbReference>
<dbReference type="PANTHER" id="PTHR42260">
    <property type="entry name" value="DRBM DOMAIN-CONTAINING PROTEIN-RELATED"/>
    <property type="match status" value="1"/>
</dbReference>
<dbReference type="InterPro" id="IPR058737">
    <property type="entry name" value="DSRM_REH2"/>
</dbReference>
<feature type="compositionally biased region" description="Basic and acidic residues" evidence="1">
    <location>
        <begin position="874"/>
        <end position="884"/>
    </location>
</feature>
<feature type="domain" description="REH2 DRSM" evidence="2">
    <location>
        <begin position="378"/>
        <end position="467"/>
    </location>
</feature>
<dbReference type="OrthoDB" id="273195at2759"/>